<protein>
    <submittedName>
        <fullName evidence="2">Uncharacterized protein</fullName>
    </submittedName>
</protein>
<accession>A0A084AJV9</accession>
<sequence length="959" mass="105676">MAGPEQPMRPRTADPSTRHSFLGTKRSFPLVGRKRNKSSFFSRPSTALSQNVSSPSLSLSNPGLRVHLWVKFAPPTESKHLEEIQGSSNFVPSEQQCQALLHRLQHCTAELITRWDCGALDPLRQTPQSISAKPMRYQLTFRIERNGHCYADQTFTSYQDEVVTESFKRILIHEARLMVSLFLQRHDPGFRWVDEMQPEAPEAPEQNRRSSLESPLSTNCIPRDNFGPRFGHNPGYLVEVFLRSRSSGGEDRSTSFKINSLQTTPLTLLLGEDLLSKSSNILDEAFEARRLQFEAEHELFDDYDDDDDCPRVVDGAFDALIKIRNTFGPSHAHLSRRLQSSRVVFDHTSPLDFREFAAQLQAQLENARDSLDHRLEDLDDLVFRIRRIQGHGREIRNALTVSLDSSVTNYRRVVEAILERVQAGIKHVLAGSGASVKLTAHKRGHLVLDTLISSQKLASDGDAAETWPDLDFLLSKLRDRIRTDIIMLCKDTCSLETSELLPNLTIMDAKSSLFMKQRQSSYNSRPSTPNNAPSTPSRQSISKKHALGNLRALSLSSPRPKPSNADLIEAHGYMAGIISDENYLSDAPSTPSLVDTDSVSPHESMLVTPESSRVSAHNSAGFGVLCMSESQQEPFELASHAVDAPRALGPRPLDAILDSSGKQPFGTPTSNSSEAVDLITPTTELQLSEQSAAGETPSAQPLRSSDGQVQASHAQGAEIVCELESNTRAGTVPKYNEPILLQEHPVAHPDINTSADADHEGTQANPEEQLEIVGAVVPVASRNATEAPSSSSGSAVVQLEGKDTTGKDEVSSASDEIVDPSSITAGLTTAPELAHDRQPLEKQEKMDSYFPDVLEEETPILPTQLDKGVACSRSSEALVTRARSDSLQAILALHRQRSRSIVIRPKSPWLRARPQRHARVLSSPTAGYLGLGEERFNEVGLMSAIIPPYLRVLRRAGHQ</sequence>
<reference evidence="2 3" key="1">
    <citation type="journal article" date="2014" name="BMC Genomics">
        <title>Comparative genome sequencing reveals chemotype-specific gene clusters in the toxigenic black mold Stachybotrys.</title>
        <authorList>
            <person name="Semeiks J."/>
            <person name="Borek D."/>
            <person name="Otwinowski Z."/>
            <person name="Grishin N.V."/>
        </authorList>
    </citation>
    <scope>NUCLEOTIDE SEQUENCE [LARGE SCALE GENOMIC DNA]</scope>
    <source>
        <strain evidence="3">CBS 109288 / IBT 7711</strain>
    </source>
</reference>
<feature type="compositionally biased region" description="Polar residues" evidence="1">
    <location>
        <begin position="783"/>
        <end position="795"/>
    </location>
</feature>
<feature type="region of interest" description="Disordered" evidence="1">
    <location>
        <begin position="652"/>
        <end position="713"/>
    </location>
</feature>
<evidence type="ECO:0000313" key="2">
    <source>
        <dbReference type="EMBL" id="KEY65588.1"/>
    </source>
</evidence>
<dbReference type="AlphaFoldDB" id="A0A084AJV9"/>
<proteinExistence type="predicted"/>
<feature type="compositionally biased region" description="Basic and acidic residues" evidence="1">
    <location>
        <begin position="800"/>
        <end position="810"/>
    </location>
</feature>
<feature type="region of interest" description="Disordered" evidence="1">
    <location>
        <begin position="1"/>
        <end position="28"/>
    </location>
</feature>
<dbReference type="OrthoDB" id="5144858at2759"/>
<dbReference type="EMBL" id="KL648695">
    <property type="protein sequence ID" value="KEY65588.1"/>
    <property type="molecule type" value="Genomic_DNA"/>
</dbReference>
<gene>
    <name evidence="2" type="ORF">S7711_09248</name>
</gene>
<feature type="region of interest" description="Disordered" evidence="1">
    <location>
        <begin position="783"/>
        <end position="816"/>
    </location>
</feature>
<keyword evidence="3" id="KW-1185">Reference proteome</keyword>
<feature type="region of interest" description="Disordered" evidence="1">
    <location>
        <begin position="198"/>
        <end position="218"/>
    </location>
</feature>
<evidence type="ECO:0000313" key="3">
    <source>
        <dbReference type="Proteomes" id="UP000028045"/>
    </source>
</evidence>
<dbReference type="Proteomes" id="UP000028045">
    <property type="component" value="Unassembled WGS sequence"/>
</dbReference>
<organism evidence="2 3">
    <name type="scientific">Stachybotrys chartarum (strain CBS 109288 / IBT 7711)</name>
    <name type="common">Toxic black mold</name>
    <name type="synonym">Stilbospora chartarum</name>
    <dbReference type="NCBI Taxonomy" id="1280523"/>
    <lineage>
        <taxon>Eukaryota</taxon>
        <taxon>Fungi</taxon>
        <taxon>Dikarya</taxon>
        <taxon>Ascomycota</taxon>
        <taxon>Pezizomycotina</taxon>
        <taxon>Sordariomycetes</taxon>
        <taxon>Hypocreomycetidae</taxon>
        <taxon>Hypocreales</taxon>
        <taxon>Stachybotryaceae</taxon>
        <taxon>Stachybotrys</taxon>
    </lineage>
</organism>
<feature type="compositionally biased region" description="Low complexity" evidence="1">
    <location>
        <begin position="523"/>
        <end position="538"/>
    </location>
</feature>
<dbReference type="HOGENOM" id="CLU_307997_0_0_1"/>
<feature type="compositionally biased region" description="Polar residues" evidence="1">
    <location>
        <begin position="660"/>
        <end position="713"/>
    </location>
</feature>
<evidence type="ECO:0000256" key="1">
    <source>
        <dbReference type="SAM" id="MobiDB-lite"/>
    </source>
</evidence>
<name>A0A084AJV9_STACB</name>
<feature type="region of interest" description="Disordered" evidence="1">
    <location>
        <begin position="517"/>
        <end position="542"/>
    </location>
</feature>